<accession>A0A1M6LWA9</accession>
<feature type="region of interest" description="Disordered" evidence="1">
    <location>
        <begin position="101"/>
        <end position="152"/>
    </location>
</feature>
<dbReference type="STRING" id="558155.SAMN04487911_13430"/>
<reference evidence="2 3" key="1">
    <citation type="submission" date="2016-11" db="EMBL/GenBank/DDBJ databases">
        <authorList>
            <person name="Jaros S."/>
            <person name="Januszkiewicz K."/>
            <person name="Wedrychowicz H."/>
        </authorList>
    </citation>
    <scope>NUCLEOTIDE SEQUENCE [LARGE SCALE GENOMIC DNA]</scope>
    <source>
        <strain evidence="2 3">CGMCC 1.8863</strain>
    </source>
</reference>
<name>A0A1M6LWA9_9FLAO</name>
<dbReference type="Proteomes" id="UP000184231">
    <property type="component" value="Unassembled WGS sequence"/>
</dbReference>
<dbReference type="OrthoDB" id="1428344at2"/>
<dbReference type="Pfam" id="PF13730">
    <property type="entry name" value="HTH_36"/>
    <property type="match status" value="1"/>
</dbReference>
<evidence type="ECO:0000313" key="2">
    <source>
        <dbReference type="EMBL" id="SHJ75441.1"/>
    </source>
</evidence>
<sequence length="152" mass="17779">MVTEKSDRNFKGIWIPKAIYLNSEANWYAKILFLEIHSFTENGLECYMSNKHIASFLHISERQVTRYISELKTLGWIEETAFNGRRRYLKSLLRFNVKTGEPDRTKVSGQPGSFCRGSSDKSVQHNKPVKKQRTKQFTFLKEENKNRGSILE</sequence>
<dbReference type="InterPro" id="IPR036388">
    <property type="entry name" value="WH-like_DNA-bd_sf"/>
</dbReference>
<keyword evidence="3" id="KW-1185">Reference proteome</keyword>
<evidence type="ECO:0000313" key="3">
    <source>
        <dbReference type="Proteomes" id="UP000184231"/>
    </source>
</evidence>
<dbReference type="SUPFAM" id="SSF46785">
    <property type="entry name" value="Winged helix' DNA-binding domain"/>
    <property type="match status" value="1"/>
</dbReference>
<gene>
    <name evidence="2" type="ORF">SAMN04487911_13430</name>
</gene>
<organism evidence="2 3">
    <name type="scientific">Arenibacter nanhaiticus</name>
    <dbReference type="NCBI Taxonomy" id="558155"/>
    <lineage>
        <taxon>Bacteria</taxon>
        <taxon>Pseudomonadati</taxon>
        <taxon>Bacteroidota</taxon>
        <taxon>Flavobacteriia</taxon>
        <taxon>Flavobacteriales</taxon>
        <taxon>Flavobacteriaceae</taxon>
        <taxon>Arenibacter</taxon>
    </lineage>
</organism>
<proteinExistence type="predicted"/>
<protein>
    <submittedName>
        <fullName evidence="2">Helix-turn-helix domain-containing protein</fullName>
    </submittedName>
</protein>
<dbReference type="InterPro" id="IPR036390">
    <property type="entry name" value="WH_DNA-bd_sf"/>
</dbReference>
<dbReference type="Gene3D" id="1.10.10.10">
    <property type="entry name" value="Winged helix-like DNA-binding domain superfamily/Winged helix DNA-binding domain"/>
    <property type="match status" value="1"/>
</dbReference>
<dbReference type="AlphaFoldDB" id="A0A1M6LWA9"/>
<dbReference type="EMBL" id="FQYX01000034">
    <property type="protein sequence ID" value="SHJ75441.1"/>
    <property type="molecule type" value="Genomic_DNA"/>
</dbReference>
<evidence type="ECO:0000256" key="1">
    <source>
        <dbReference type="SAM" id="MobiDB-lite"/>
    </source>
</evidence>